<dbReference type="KEGG" id="mlr:MELLADRAFT_103520"/>
<evidence type="ECO:0000313" key="2">
    <source>
        <dbReference type="EMBL" id="EGG10314.1"/>
    </source>
</evidence>
<accession>F4RBL6</accession>
<protein>
    <submittedName>
        <fullName evidence="2">Uncharacterized protein</fullName>
    </submittedName>
</protein>
<feature type="compositionally biased region" description="Basic and acidic residues" evidence="1">
    <location>
        <begin position="51"/>
        <end position="82"/>
    </location>
</feature>
<dbReference type="Proteomes" id="UP000001072">
    <property type="component" value="Unassembled WGS sequence"/>
</dbReference>
<name>F4RBL6_MELLP</name>
<dbReference type="InParanoid" id="F4RBL6"/>
<reference evidence="3" key="1">
    <citation type="journal article" date="2011" name="Proc. Natl. Acad. Sci. U.S.A.">
        <title>Obligate biotrophy features unraveled by the genomic analysis of rust fungi.</title>
        <authorList>
            <person name="Duplessis S."/>
            <person name="Cuomo C.A."/>
            <person name="Lin Y.-C."/>
            <person name="Aerts A."/>
            <person name="Tisserant E."/>
            <person name="Veneault-Fourrey C."/>
            <person name="Joly D.L."/>
            <person name="Hacquard S."/>
            <person name="Amselem J."/>
            <person name="Cantarel B.L."/>
            <person name="Chiu R."/>
            <person name="Coutinho P.M."/>
            <person name="Feau N."/>
            <person name="Field M."/>
            <person name="Frey P."/>
            <person name="Gelhaye E."/>
            <person name="Goldberg J."/>
            <person name="Grabherr M.G."/>
            <person name="Kodira C.D."/>
            <person name="Kohler A."/>
            <person name="Kuees U."/>
            <person name="Lindquist E.A."/>
            <person name="Lucas S.M."/>
            <person name="Mago R."/>
            <person name="Mauceli E."/>
            <person name="Morin E."/>
            <person name="Murat C."/>
            <person name="Pangilinan J.L."/>
            <person name="Park R."/>
            <person name="Pearson M."/>
            <person name="Quesneville H."/>
            <person name="Rouhier N."/>
            <person name="Sakthikumar S."/>
            <person name="Salamov A.A."/>
            <person name="Schmutz J."/>
            <person name="Selles B."/>
            <person name="Shapiro H."/>
            <person name="Tanguay P."/>
            <person name="Tuskan G.A."/>
            <person name="Henrissat B."/>
            <person name="Van de Peer Y."/>
            <person name="Rouze P."/>
            <person name="Ellis J.G."/>
            <person name="Dodds P.N."/>
            <person name="Schein J.E."/>
            <person name="Zhong S."/>
            <person name="Hamelin R.C."/>
            <person name="Grigoriev I.V."/>
            <person name="Szabo L.J."/>
            <person name="Martin F."/>
        </authorList>
    </citation>
    <scope>NUCLEOTIDE SEQUENCE [LARGE SCALE GENOMIC DNA]</scope>
    <source>
        <strain evidence="3">98AG31 / pathotype 3-4-7</strain>
    </source>
</reference>
<feature type="compositionally biased region" description="Pro residues" evidence="1">
    <location>
        <begin position="138"/>
        <end position="156"/>
    </location>
</feature>
<gene>
    <name evidence="2" type="ORF">MELLADRAFT_103520</name>
</gene>
<dbReference type="AlphaFoldDB" id="F4RBL6"/>
<dbReference type="HOGENOM" id="CLU_1267143_0_0_1"/>
<feature type="compositionally biased region" description="Basic residues" evidence="1">
    <location>
        <begin position="166"/>
        <end position="180"/>
    </location>
</feature>
<feature type="region of interest" description="Disordered" evidence="1">
    <location>
        <begin position="1"/>
        <end position="90"/>
    </location>
</feature>
<feature type="compositionally biased region" description="Polar residues" evidence="1">
    <location>
        <begin position="193"/>
        <end position="209"/>
    </location>
</feature>
<evidence type="ECO:0000313" key="3">
    <source>
        <dbReference type="Proteomes" id="UP000001072"/>
    </source>
</evidence>
<proteinExistence type="predicted"/>
<keyword evidence="3" id="KW-1185">Reference proteome</keyword>
<dbReference type="VEuPathDB" id="FungiDB:MELLADRAFT_103520"/>
<feature type="compositionally biased region" description="Low complexity" evidence="1">
    <location>
        <begin position="33"/>
        <end position="42"/>
    </location>
</feature>
<organism evidence="3">
    <name type="scientific">Melampsora larici-populina (strain 98AG31 / pathotype 3-4-7)</name>
    <name type="common">Poplar leaf rust fungus</name>
    <dbReference type="NCBI Taxonomy" id="747676"/>
    <lineage>
        <taxon>Eukaryota</taxon>
        <taxon>Fungi</taxon>
        <taxon>Dikarya</taxon>
        <taxon>Basidiomycota</taxon>
        <taxon>Pucciniomycotina</taxon>
        <taxon>Pucciniomycetes</taxon>
        <taxon>Pucciniales</taxon>
        <taxon>Melampsoraceae</taxon>
        <taxon>Melampsora</taxon>
    </lineage>
</organism>
<dbReference type="EMBL" id="GL883095">
    <property type="protein sequence ID" value="EGG10314.1"/>
    <property type="molecule type" value="Genomic_DNA"/>
</dbReference>
<feature type="compositionally biased region" description="Basic and acidic residues" evidence="1">
    <location>
        <begin position="181"/>
        <end position="192"/>
    </location>
</feature>
<sequence>MSSVPQSNGKVARRTRRTRAQIEEDLVASGLPASAARATPAAIKRSRLAAQKRDAKLNGGESDRSTTDGHDHSEVPNERNEHTSLVPIPSAEELLANQEIVDAQIPSASLVIPGPLVAIAESELNAHYRSFLDNDADSPPPTPRPASPVEPLPNPPLTRATATSSHAKKKIIASSRRKSARKDTLTAEERALDSSSDEGPSISTATQSPIERGHGLNL</sequence>
<dbReference type="RefSeq" id="XP_007406615.1">
    <property type="nucleotide sequence ID" value="XM_007406553.1"/>
</dbReference>
<dbReference type="GeneID" id="18921998"/>
<feature type="region of interest" description="Disordered" evidence="1">
    <location>
        <begin position="131"/>
        <end position="218"/>
    </location>
</feature>
<evidence type="ECO:0000256" key="1">
    <source>
        <dbReference type="SAM" id="MobiDB-lite"/>
    </source>
</evidence>